<dbReference type="RefSeq" id="WP_343781039.1">
    <property type="nucleotide sequence ID" value="NZ_BAAADQ010000020.1"/>
</dbReference>
<name>A0AAV3SXF0_9EURY</name>
<dbReference type="AlphaFoldDB" id="A0AAV3SXF0"/>
<keyword evidence="1" id="KW-0175">Coiled coil</keyword>
<evidence type="ECO:0000313" key="6">
    <source>
        <dbReference type="EMBL" id="MEZ3168307.1"/>
    </source>
</evidence>
<dbReference type="EMBL" id="BAAADQ010000020">
    <property type="protein sequence ID" value="GAA0555891.1"/>
    <property type="molecule type" value="Genomic_DNA"/>
</dbReference>
<keyword evidence="3" id="KW-1133">Transmembrane helix</keyword>
<comment type="caution">
    <text evidence="5">The sequence shown here is derived from an EMBL/GenBank/DDBJ whole genome shotgun (WGS) entry which is preliminary data.</text>
</comment>
<evidence type="ECO:0000313" key="5">
    <source>
        <dbReference type="EMBL" id="GAA0555891.1"/>
    </source>
</evidence>
<dbReference type="Proteomes" id="UP001501425">
    <property type="component" value="Unassembled WGS sequence"/>
</dbReference>
<keyword evidence="8" id="KW-1185">Reference proteome</keyword>
<dbReference type="PROSITE" id="PS51318">
    <property type="entry name" value="TAT"/>
    <property type="match status" value="1"/>
</dbReference>
<reference evidence="6 8" key="3">
    <citation type="submission" date="2024-06" db="EMBL/GenBank/DDBJ databases">
        <title>Halorubrum miltondacostae sp. nov., a potential PHA producer isolated from an inland solar saltern in Rio Maior, Portugal.</title>
        <authorList>
            <person name="Albuquerque L."/>
            <person name="Viver T."/>
            <person name="Barroso C."/>
            <person name="Claudino R."/>
            <person name="Galvan M."/>
            <person name="Simoes G."/>
            <person name="Lobo Da Cunha A."/>
            <person name="Egas C."/>
        </authorList>
    </citation>
    <scope>NUCLEOTIDE SEQUENCE [LARGE SCALE GENOMIC DNA]</scope>
    <source>
        <strain evidence="6 8">DSM 18646</strain>
    </source>
</reference>
<proteinExistence type="predicted"/>
<feature type="transmembrane region" description="Helical" evidence="3">
    <location>
        <begin position="499"/>
        <end position="518"/>
    </location>
</feature>
<dbReference type="InterPro" id="IPR058677">
    <property type="entry name" value="ORF4_N"/>
</dbReference>
<feature type="transmembrane region" description="Helical" evidence="3">
    <location>
        <begin position="47"/>
        <end position="67"/>
    </location>
</feature>
<evidence type="ECO:0000256" key="3">
    <source>
        <dbReference type="SAM" id="Phobius"/>
    </source>
</evidence>
<evidence type="ECO:0000259" key="4">
    <source>
        <dbReference type="Pfam" id="PF26255"/>
    </source>
</evidence>
<keyword evidence="3" id="KW-0472">Membrane</keyword>
<feature type="transmembrane region" description="Helical" evidence="3">
    <location>
        <begin position="16"/>
        <end position="35"/>
    </location>
</feature>
<evidence type="ECO:0000313" key="7">
    <source>
        <dbReference type="Proteomes" id="UP001501425"/>
    </source>
</evidence>
<gene>
    <name evidence="6" type="ORF">ABNG02_13330</name>
    <name evidence="5" type="ORF">GCM10008994_33560</name>
</gene>
<feature type="domain" description="Envelope protein N-terminal" evidence="4">
    <location>
        <begin position="78"/>
        <end position="350"/>
    </location>
</feature>
<reference evidence="5" key="1">
    <citation type="journal article" date="2014" name="Int. J. Syst. Evol. Microbiol.">
        <title>Complete genome sequence of Corynebacterium casei LMG S-19264T (=DSM 44701T), isolated from a smear-ripened cheese.</title>
        <authorList>
            <consortium name="US DOE Joint Genome Institute (JGI-PGF)"/>
            <person name="Walter F."/>
            <person name="Albersmeier A."/>
            <person name="Kalinowski J."/>
            <person name="Ruckert C."/>
        </authorList>
    </citation>
    <scope>NUCLEOTIDE SEQUENCE</scope>
    <source>
        <strain evidence="5">JCM 14265</strain>
    </source>
</reference>
<keyword evidence="3" id="KW-0812">Transmembrane</keyword>
<feature type="coiled-coil region" evidence="1">
    <location>
        <begin position="454"/>
        <end position="481"/>
    </location>
</feature>
<protein>
    <recommendedName>
        <fullName evidence="4">Envelope protein N-terminal domain-containing protein</fullName>
    </recommendedName>
</protein>
<reference evidence="5" key="2">
    <citation type="submission" date="2023-12" db="EMBL/GenBank/DDBJ databases">
        <authorList>
            <person name="Sun Q."/>
            <person name="Inoue M."/>
        </authorList>
    </citation>
    <scope>NUCLEOTIDE SEQUENCE</scope>
    <source>
        <strain evidence="5">JCM 14265</strain>
    </source>
</reference>
<evidence type="ECO:0000256" key="1">
    <source>
        <dbReference type="SAM" id="Coils"/>
    </source>
</evidence>
<organism evidence="5 7">
    <name type="scientific">Halorubrum ejinorense</name>
    <dbReference type="NCBI Taxonomy" id="425309"/>
    <lineage>
        <taxon>Archaea</taxon>
        <taxon>Methanobacteriati</taxon>
        <taxon>Methanobacteriota</taxon>
        <taxon>Stenosarchaea group</taxon>
        <taxon>Halobacteria</taxon>
        <taxon>Halobacteriales</taxon>
        <taxon>Haloferacaceae</taxon>
        <taxon>Halorubrum</taxon>
    </lineage>
</organism>
<dbReference type="InterPro" id="IPR006311">
    <property type="entry name" value="TAT_signal"/>
</dbReference>
<evidence type="ECO:0000313" key="8">
    <source>
        <dbReference type="Proteomes" id="UP001567571"/>
    </source>
</evidence>
<accession>A0AAV3SXF0</accession>
<dbReference type="Pfam" id="PF26255">
    <property type="entry name" value="Viral_env_HRPV"/>
    <property type="match status" value="1"/>
</dbReference>
<dbReference type="Proteomes" id="UP001567571">
    <property type="component" value="Unassembled WGS sequence"/>
</dbReference>
<dbReference type="EMBL" id="JBEDNW010000007">
    <property type="protein sequence ID" value="MEZ3168307.1"/>
    <property type="molecule type" value="Genomic_DNA"/>
</dbReference>
<feature type="region of interest" description="Disordered" evidence="2">
    <location>
        <begin position="227"/>
        <end position="260"/>
    </location>
</feature>
<sequence>MTATQPDKERTLTRRGVLKTTAVGVGSVATIGGASKVGLSPVGSASAIAPLVAAGYAGAIGLGYLMYRNAEKETGQEQDYSNFTGSEALKRGIYEDALSTVSANERVLTSISNNVKNSENVALAKGKAAALTVMNNGGTESEAATASTEAVNSYYSTIQENLITHFDAQIDKIISAGQSVQSKIDANVDTIQLYLSGSYQSLKNVYEQGVESVNLLDGSTAELSKPGYAFDTGSGQTTSNNFSIAPPNPPTPTTTDGDGNTIQVEKWRFASPDGGSVDYGYKQLETIWSDIIASRDEVNANLTGLVSDIYAQYEQGDIPTEDILDPITAATELGQNTGLSSQAAAAGMMGIPTSAGFALRLELQDDSGETYEVDGEIYTNAQPNDSDGNPAGFAVGQTYDPSNFEAPIYVSYEYIDPDTGERSTDFTQIVNPFTVLEATDSEGNDVEEVTPTSRTAQTADISSIEEELASIREEQQRLLETTQPPSGGAGAGFFGGESLNVGAIAAVVGAVGVVYALATGGGS</sequence>
<evidence type="ECO:0000256" key="2">
    <source>
        <dbReference type="SAM" id="MobiDB-lite"/>
    </source>
</evidence>
<feature type="compositionally biased region" description="Polar residues" evidence="2">
    <location>
        <begin position="233"/>
        <end position="243"/>
    </location>
</feature>